<dbReference type="Gene3D" id="3.30.40.10">
    <property type="entry name" value="Zinc/RING finger domain, C3HC4 (zinc finger)"/>
    <property type="match status" value="1"/>
</dbReference>
<evidence type="ECO:0000256" key="4">
    <source>
        <dbReference type="PROSITE-ProRule" id="PRU00601"/>
    </source>
</evidence>
<evidence type="ECO:0000259" key="8">
    <source>
        <dbReference type="PROSITE" id="PS51270"/>
    </source>
</evidence>
<dbReference type="PROSITE" id="PS51270">
    <property type="entry name" value="ZF_CTCHY"/>
    <property type="match status" value="1"/>
</dbReference>
<proteinExistence type="predicted"/>
<evidence type="ECO:0008006" key="11">
    <source>
        <dbReference type="Google" id="ProtNLM"/>
    </source>
</evidence>
<feature type="domain" description="CHY-type" evidence="7">
    <location>
        <begin position="11"/>
        <end position="80"/>
    </location>
</feature>
<dbReference type="GO" id="GO:0061630">
    <property type="term" value="F:ubiquitin protein ligase activity"/>
    <property type="evidence" value="ECO:0007669"/>
    <property type="project" value="TreeGrafter"/>
</dbReference>
<dbReference type="GO" id="GO:0008270">
    <property type="term" value="F:zinc ion binding"/>
    <property type="evidence" value="ECO:0007669"/>
    <property type="project" value="UniProtKB-KW"/>
</dbReference>
<dbReference type="SUPFAM" id="SSF161219">
    <property type="entry name" value="CHY zinc finger-like"/>
    <property type="match status" value="1"/>
</dbReference>
<evidence type="ECO:0000259" key="6">
    <source>
        <dbReference type="PROSITE" id="PS50089"/>
    </source>
</evidence>
<evidence type="ECO:0000256" key="1">
    <source>
        <dbReference type="ARBA" id="ARBA00022723"/>
    </source>
</evidence>
<accession>A0A2T7CCN2</accession>
<keyword evidence="10" id="KW-1185">Reference proteome</keyword>
<dbReference type="Pfam" id="PF05495">
    <property type="entry name" value="zf-CHY"/>
    <property type="match status" value="1"/>
</dbReference>
<dbReference type="GO" id="GO:0005634">
    <property type="term" value="C:nucleus"/>
    <property type="evidence" value="ECO:0007669"/>
    <property type="project" value="TreeGrafter"/>
</dbReference>
<dbReference type="PANTHER" id="PTHR21319:SF13">
    <property type="entry name" value="E3 UBIQUITIN-PROTEIN LIGASE SRFP1"/>
    <property type="match status" value="1"/>
</dbReference>
<dbReference type="SUPFAM" id="SSF57850">
    <property type="entry name" value="RING/U-box"/>
    <property type="match status" value="1"/>
</dbReference>
<dbReference type="Gramene" id="PUZ41101">
    <property type="protein sequence ID" value="PUZ41101"/>
    <property type="gene ID" value="GQ55_9G476800"/>
</dbReference>
<feature type="domain" description="CTCHY-type" evidence="8">
    <location>
        <begin position="82"/>
        <end position="146"/>
    </location>
</feature>
<organism evidence="9 10">
    <name type="scientific">Panicum hallii var. hallii</name>
    <dbReference type="NCBI Taxonomy" id="1504633"/>
    <lineage>
        <taxon>Eukaryota</taxon>
        <taxon>Viridiplantae</taxon>
        <taxon>Streptophyta</taxon>
        <taxon>Embryophyta</taxon>
        <taxon>Tracheophyta</taxon>
        <taxon>Spermatophyta</taxon>
        <taxon>Magnoliopsida</taxon>
        <taxon>Liliopsida</taxon>
        <taxon>Poales</taxon>
        <taxon>Poaceae</taxon>
        <taxon>PACMAD clade</taxon>
        <taxon>Panicoideae</taxon>
        <taxon>Panicodae</taxon>
        <taxon>Paniceae</taxon>
        <taxon>Panicinae</taxon>
        <taxon>Panicum</taxon>
        <taxon>Panicum sect. Panicum</taxon>
    </lineage>
</organism>
<dbReference type="EMBL" id="CM009757">
    <property type="protein sequence ID" value="PUZ41101.1"/>
    <property type="molecule type" value="Genomic_DNA"/>
</dbReference>
<evidence type="ECO:0000256" key="5">
    <source>
        <dbReference type="SAM" id="MobiDB-lite"/>
    </source>
</evidence>
<dbReference type="GO" id="GO:0006511">
    <property type="term" value="P:ubiquitin-dependent protein catabolic process"/>
    <property type="evidence" value="ECO:0007669"/>
    <property type="project" value="TreeGrafter"/>
</dbReference>
<evidence type="ECO:0000313" key="9">
    <source>
        <dbReference type="EMBL" id="PUZ41101.1"/>
    </source>
</evidence>
<feature type="domain" description="RING-type" evidence="6">
    <location>
        <begin position="147"/>
        <end position="190"/>
    </location>
</feature>
<dbReference type="GO" id="GO:0016567">
    <property type="term" value="P:protein ubiquitination"/>
    <property type="evidence" value="ECO:0007669"/>
    <property type="project" value="TreeGrafter"/>
</dbReference>
<feature type="region of interest" description="Disordered" evidence="5">
    <location>
        <begin position="277"/>
        <end position="320"/>
    </location>
</feature>
<dbReference type="OrthoDB" id="411372at2759"/>
<dbReference type="InterPro" id="IPR013083">
    <property type="entry name" value="Znf_RING/FYVE/PHD"/>
</dbReference>
<dbReference type="InterPro" id="IPR001841">
    <property type="entry name" value="Znf_RING"/>
</dbReference>
<dbReference type="AlphaFoldDB" id="A0A2T7CCN2"/>
<gene>
    <name evidence="9" type="ORF">GQ55_9G476800</name>
</gene>
<evidence type="ECO:0000256" key="2">
    <source>
        <dbReference type="ARBA" id="ARBA00022771"/>
    </source>
</evidence>
<name>A0A2T7CCN2_9POAL</name>
<keyword evidence="2 4" id="KW-0863">Zinc-finger</keyword>
<feature type="compositionally biased region" description="Low complexity" evidence="5">
    <location>
        <begin position="291"/>
        <end position="316"/>
    </location>
</feature>
<protein>
    <recommendedName>
        <fullName evidence="11">RING-type domain-containing protein</fullName>
    </recommendedName>
</protein>
<evidence type="ECO:0000259" key="7">
    <source>
        <dbReference type="PROSITE" id="PS51266"/>
    </source>
</evidence>
<dbReference type="InterPro" id="IPR017921">
    <property type="entry name" value="Znf_CTCHY"/>
</dbReference>
<dbReference type="SUPFAM" id="SSF161245">
    <property type="entry name" value="Zinc hairpin stack"/>
    <property type="match status" value="1"/>
</dbReference>
<dbReference type="InterPro" id="IPR037274">
    <property type="entry name" value="Znf_CHY_sf"/>
</dbReference>
<dbReference type="InterPro" id="IPR008913">
    <property type="entry name" value="Znf_CHY"/>
</dbReference>
<evidence type="ECO:0000256" key="3">
    <source>
        <dbReference type="ARBA" id="ARBA00022833"/>
    </source>
</evidence>
<sequence>MEHDAEARRGFARMGFGCKHYRRRCRIRAPCCGDVFHCRHCHNESTKDAHELDRHAVQSVICLVCDTEQPVAQVCCNCGVCMGEYFCRTCKFFDDDVDKEHYHCKDCGICRVGGRENFFHCQKCGSCYSTTLREKHCCIENSMKNNCPICYEYLFDSLRETSVLRCGHTMHLQCFHEMLKHDKFSCPICSTSIFDMDKFLRALDAEMEASYCYMGKSIYTRKIQAIYQHQIHSDTENVEKQLPKNKNQRGALQAAAKLLVTTLMVFARALRRDGSCATTAGTRRRSSPAWRGTSAATASRTTPAGSLPPSSRSLQRSPDHCPSVDLYTCQRRRYARVIIASILPMYSFQSRMNCSIFVSPHNTQN</sequence>
<keyword evidence="1" id="KW-0479">Metal-binding</keyword>
<dbReference type="Pfam" id="PF13639">
    <property type="entry name" value="zf-RING_2"/>
    <property type="match status" value="1"/>
</dbReference>
<dbReference type="InterPro" id="IPR037275">
    <property type="entry name" value="Znf_CTCHY_sf"/>
</dbReference>
<keyword evidence="3" id="KW-0862">Zinc</keyword>
<evidence type="ECO:0000313" key="10">
    <source>
        <dbReference type="Proteomes" id="UP000244336"/>
    </source>
</evidence>
<dbReference type="STRING" id="1504633.A0A2T7CCN2"/>
<dbReference type="Proteomes" id="UP000244336">
    <property type="component" value="Chromosome 9"/>
</dbReference>
<dbReference type="CDD" id="cd16464">
    <property type="entry name" value="RING-H2_Pirh2-like"/>
    <property type="match status" value="1"/>
</dbReference>
<reference evidence="9 10" key="1">
    <citation type="submission" date="2018-04" db="EMBL/GenBank/DDBJ databases">
        <title>WGS assembly of Panicum hallii var. hallii HAL2.</title>
        <authorList>
            <person name="Lovell J."/>
            <person name="Jenkins J."/>
            <person name="Lowry D."/>
            <person name="Mamidi S."/>
            <person name="Sreedasyam A."/>
            <person name="Weng X."/>
            <person name="Barry K."/>
            <person name="Bonette J."/>
            <person name="Campitelli B."/>
            <person name="Daum C."/>
            <person name="Gordon S."/>
            <person name="Gould B."/>
            <person name="Lipzen A."/>
            <person name="MacQueen A."/>
            <person name="Palacio-Mejia J."/>
            <person name="Plott C."/>
            <person name="Shakirov E."/>
            <person name="Shu S."/>
            <person name="Yoshinaga Y."/>
            <person name="Zane M."/>
            <person name="Rokhsar D."/>
            <person name="Grimwood J."/>
            <person name="Schmutz J."/>
            <person name="Juenger T."/>
        </authorList>
    </citation>
    <scope>NUCLEOTIDE SEQUENCE [LARGE SCALE GENOMIC DNA]</scope>
    <source>
        <strain evidence="10">cv. HAL2</strain>
    </source>
</reference>
<dbReference type="PANTHER" id="PTHR21319">
    <property type="entry name" value="RING FINGER AND CHY ZINC FINGER DOMAIN-CONTAINING PROTEIN 1"/>
    <property type="match status" value="1"/>
</dbReference>
<dbReference type="PROSITE" id="PS50089">
    <property type="entry name" value="ZF_RING_2"/>
    <property type="match status" value="1"/>
</dbReference>
<dbReference type="SMART" id="SM00184">
    <property type="entry name" value="RING"/>
    <property type="match status" value="1"/>
</dbReference>
<dbReference type="PROSITE" id="PS51266">
    <property type="entry name" value="ZF_CHY"/>
    <property type="match status" value="1"/>
</dbReference>